<dbReference type="SUPFAM" id="SSF51695">
    <property type="entry name" value="PLC-like phosphodiesterases"/>
    <property type="match status" value="1"/>
</dbReference>
<dbReference type="PROSITE" id="PS50088">
    <property type="entry name" value="ANK_REPEAT"/>
    <property type="match status" value="3"/>
</dbReference>
<feature type="region of interest" description="Disordered" evidence="5">
    <location>
        <begin position="841"/>
        <end position="870"/>
    </location>
</feature>
<dbReference type="InterPro" id="IPR030395">
    <property type="entry name" value="GP_PDE_dom"/>
</dbReference>
<feature type="domain" description="SPX" evidence="6">
    <location>
        <begin position="1"/>
        <end position="143"/>
    </location>
</feature>
<evidence type="ECO:0000259" key="7">
    <source>
        <dbReference type="PROSITE" id="PS51704"/>
    </source>
</evidence>
<proteinExistence type="predicted"/>
<feature type="domain" description="GP-PDE" evidence="7">
    <location>
        <begin position="746"/>
        <end position="1083"/>
    </location>
</feature>
<dbReference type="InterPro" id="IPR002110">
    <property type="entry name" value="Ankyrin_rpt"/>
</dbReference>
<dbReference type="InterPro" id="IPR017946">
    <property type="entry name" value="PLC-like_Pdiesterase_TIM-brl"/>
</dbReference>
<keyword evidence="9" id="KW-1185">Reference proteome</keyword>
<name>A0ABR1KTQ4_9PEZI</name>
<evidence type="ECO:0000256" key="5">
    <source>
        <dbReference type="SAM" id="MobiDB-lite"/>
    </source>
</evidence>
<dbReference type="Pfam" id="PF03009">
    <property type="entry name" value="GDPD"/>
    <property type="match status" value="1"/>
</dbReference>
<dbReference type="Pfam" id="PF25329">
    <property type="entry name" value="C2_GDE1"/>
    <property type="match status" value="1"/>
</dbReference>
<keyword evidence="3 4" id="KW-0040">ANK repeat</keyword>
<dbReference type="InterPro" id="IPR036770">
    <property type="entry name" value="Ankyrin_rpt-contain_sf"/>
</dbReference>
<dbReference type="InterPro" id="IPR057506">
    <property type="entry name" value="C2_GPCPD1"/>
</dbReference>
<dbReference type="Pfam" id="PF00023">
    <property type="entry name" value="Ank"/>
    <property type="match status" value="3"/>
</dbReference>
<evidence type="ECO:0000256" key="1">
    <source>
        <dbReference type="ARBA" id="ARBA00022737"/>
    </source>
</evidence>
<dbReference type="Gene3D" id="1.25.40.20">
    <property type="entry name" value="Ankyrin repeat-containing domain"/>
    <property type="match status" value="1"/>
</dbReference>
<dbReference type="PANTHER" id="PTHR22958">
    <property type="entry name" value="GLYCEROPHOSPHORYL DIESTER PHOSPHODIESTERASE"/>
    <property type="match status" value="1"/>
</dbReference>
<dbReference type="EMBL" id="JBBPHU010000002">
    <property type="protein sequence ID" value="KAK7521456.1"/>
    <property type="molecule type" value="Genomic_DNA"/>
</dbReference>
<dbReference type="Gene3D" id="3.20.20.190">
    <property type="entry name" value="Phosphatidylinositol (PI) phosphodiesterase"/>
    <property type="match status" value="1"/>
</dbReference>
<sequence>MKFAEKFNSYILPKWDRFYLPYDRLMVLLKRATRSSPGDFKEFDSCLQTSIGILEFFFIEHHVFLREKESSIRAQYVSDKSGSEKFQARHPLAFDDAQPYYARLQNDYLELQSFARFNQEAVGKLLIKLKTVDPERAELYQKKGLLKNWDSLHHETECVDRIKELPGLMARIDSGRQNSAFAQRLNDNVPSVLYDSEQSATMTLPRDSSDHSDASLPRVLEITSDLLQQLDIPISPGNFRAALKSRSHGPFRQPLKGLICCGAWKCAIFLLESGFVPEISEEKDCLEDMLNLEDCLYILTGIICWGPKPLGHSKRSPQSVVQVTEEEKNLFQRLMRHLGPRGQHFLQAPSEIPGRLPLHDCSESGAFAMCCLMADFSRQYERGSSAAFAKLIMTENFEGFTPLQLAVISGHVEVVQLFISILEEQASTDRSPFKSALSYILLKAVHLQNDAMIQLVAVKDVDITYQSSHNGETALHVAARLGREDYVRELLRVARQQITSVDRPDSVQAWTPLFVASASGNLPIVELFIQAGADKTWTDHAGWTAQEHAAFRGHLAVAEKLRSSEAKKAPELLQPVFPKAQKADLSSDLSHFVITLGPMQQNRRAVDHDFQMLQQKFPDAALSIEIASLERPSKSETFRYPFSDDITSRKLLFSFSDPGQEHITFMLWRNDSTFSDRELLCSGMAALRDNRSCFGPQRESLIREHSVHMFSRTWFGLLGSISFTSVEIVPYPGLNTPQPSNSWNSVQIHGHRGNGQNLGNQKYLQLGENTIGSFLSAAKHGATHVEVYVQVTRDLVPVLYHDFSLSESGTDIPIHDLTYQQFMYASNVQSPRGDPLSMLGKVQPPQQKPTLARARTRSLTRDQEKGAKEVQDRMQFTVDYQAKRFKPNTRGQFIQDTFATLEEALVEVPEHVGFNIEIKYPRIHEALNAGVSPIALDINIFIDTILATIERCTTHSGATPSTRPIVLTSFTPEVCILLAHKQKAFPILFITNGGKQPVEDHDVRAQSVQSATRFARQWGLDGVVFAADVFDICPGLIRWVRSKGLRCGSYGGLNAEVDVVEKQVRAGIDVLIADRVGLVRDVVERVRAERGESGGTHE</sequence>
<dbReference type="PROSITE" id="PS51382">
    <property type="entry name" value="SPX"/>
    <property type="match status" value="1"/>
</dbReference>
<feature type="repeat" description="ANK" evidence="4">
    <location>
        <begin position="398"/>
        <end position="430"/>
    </location>
</feature>
<evidence type="ECO:0000256" key="2">
    <source>
        <dbReference type="ARBA" id="ARBA00022801"/>
    </source>
</evidence>
<protein>
    <submittedName>
        <fullName evidence="8">Glycerophosphoryl diester phosphodiesterase family-domain-containing protein</fullName>
    </submittedName>
</protein>
<gene>
    <name evidence="8" type="ORF">IWZ03DRAFT_323604</name>
</gene>
<keyword evidence="1" id="KW-0677">Repeat</keyword>
<evidence type="ECO:0000256" key="3">
    <source>
        <dbReference type="ARBA" id="ARBA00023043"/>
    </source>
</evidence>
<feature type="repeat" description="ANK" evidence="4">
    <location>
        <begin position="508"/>
        <end position="540"/>
    </location>
</feature>
<evidence type="ECO:0000313" key="9">
    <source>
        <dbReference type="Proteomes" id="UP001363622"/>
    </source>
</evidence>
<keyword evidence="2" id="KW-0378">Hydrolase</keyword>
<accession>A0ABR1KTQ4</accession>
<evidence type="ECO:0000256" key="4">
    <source>
        <dbReference type="PROSITE-ProRule" id="PRU00023"/>
    </source>
</evidence>
<dbReference type="PROSITE" id="PS50297">
    <property type="entry name" value="ANK_REP_REGION"/>
    <property type="match status" value="3"/>
</dbReference>
<feature type="compositionally biased region" description="Basic and acidic residues" evidence="5">
    <location>
        <begin position="859"/>
        <end position="870"/>
    </location>
</feature>
<dbReference type="PROSITE" id="PS51704">
    <property type="entry name" value="GP_PDE"/>
    <property type="match status" value="1"/>
</dbReference>
<comment type="caution">
    <text evidence="8">The sequence shown here is derived from an EMBL/GenBank/DDBJ whole genome shotgun (WGS) entry which is preliminary data.</text>
</comment>
<feature type="repeat" description="ANK" evidence="4">
    <location>
        <begin position="470"/>
        <end position="492"/>
    </location>
</feature>
<evidence type="ECO:0000259" key="6">
    <source>
        <dbReference type="PROSITE" id="PS51382"/>
    </source>
</evidence>
<organism evidence="8 9">
    <name type="scientific">Phyllosticta citriasiana</name>
    <dbReference type="NCBI Taxonomy" id="595635"/>
    <lineage>
        <taxon>Eukaryota</taxon>
        <taxon>Fungi</taxon>
        <taxon>Dikarya</taxon>
        <taxon>Ascomycota</taxon>
        <taxon>Pezizomycotina</taxon>
        <taxon>Dothideomycetes</taxon>
        <taxon>Dothideomycetes incertae sedis</taxon>
        <taxon>Botryosphaeriales</taxon>
        <taxon>Phyllostictaceae</taxon>
        <taxon>Phyllosticta</taxon>
    </lineage>
</organism>
<dbReference type="PANTHER" id="PTHR22958:SF1">
    <property type="entry name" value="GLYCEROPHOSPHOCHOLINE PHOSPHODIESTERASE GPCPD1"/>
    <property type="match status" value="1"/>
</dbReference>
<dbReference type="InterPro" id="IPR051578">
    <property type="entry name" value="GDPD"/>
</dbReference>
<dbReference type="Proteomes" id="UP001363622">
    <property type="component" value="Unassembled WGS sequence"/>
</dbReference>
<dbReference type="SUPFAM" id="SSF48403">
    <property type="entry name" value="Ankyrin repeat"/>
    <property type="match status" value="1"/>
</dbReference>
<dbReference type="SMART" id="SM00248">
    <property type="entry name" value="ANK"/>
    <property type="match status" value="5"/>
</dbReference>
<reference evidence="8 9" key="1">
    <citation type="submission" date="2024-04" db="EMBL/GenBank/DDBJ databases">
        <title>Phyllosticta paracitricarpa is synonymous to the EU quarantine fungus P. citricarpa based on phylogenomic analyses.</title>
        <authorList>
            <consortium name="Lawrence Berkeley National Laboratory"/>
            <person name="Van Ingen-Buijs V.A."/>
            <person name="Van Westerhoven A.C."/>
            <person name="Haridas S."/>
            <person name="Skiadas P."/>
            <person name="Martin F."/>
            <person name="Groenewald J.Z."/>
            <person name="Crous P.W."/>
            <person name="Seidl M.F."/>
        </authorList>
    </citation>
    <scope>NUCLEOTIDE SEQUENCE [LARGE SCALE GENOMIC DNA]</scope>
    <source>
        <strain evidence="8 9">CBS 123371</strain>
    </source>
</reference>
<dbReference type="InterPro" id="IPR004331">
    <property type="entry name" value="SPX_dom"/>
</dbReference>
<dbReference type="CDD" id="cd14447">
    <property type="entry name" value="SPX"/>
    <property type="match status" value="1"/>
</dbReference>
<evidence type="ECO:0000313" key="8">
    <source>
        <dbReference type="EMBL" id="KAK7521456.1"/>
    </source>
</evidence>